<evidence type="ECO:0000313" key="1">
    <source>
        <dbReference type="EMBL" id="KAJ8416469.1"/>
    </source>
</evidence>
<proteinExistence type="predicted"/>
<protein>
    <submittedName>
        <fullName evidence="1">Uncharacterized protein</fullName>
    </submittedName>
</protein>
<dbReference type="Proteomes" id="UP001221898">
    <property type="component" value="Unassembled WGS sequence"/>
</dbReference>
<accession>A0AAD7T8N6</accession>
<dbReference type="AlphaFoldDB" id="A0AAD7T8N6"/>
<sequence>MQRIHLLEVRLEQTDKGGLSKAEGRTVRSLPKQIALEKPAYAGRNHLHIMPGMCMARRDLTKVGFDCHSVRKGSLVTCRMGMVPGG</sequence>
<keyword evidence="2" id="KW-1185">Reference proteome</keyword>
<comment type="caution">
    <text evidence="1">The sequence shown here is derived from an EMBL/GenBank/DDBJ whole genome shotgun (WGS) entry which is preliminary data.</text>
</comment>
<dbReference type="EMBL" id="JAINUG010000006">
    <property type="protein sequence ID" value="KAJ8416469.1"/>
    <property type="molecule type" value="Genomic_DNA"/>
</dbReference>
<gene>
    <name evidence="1" type="ORF">AAFF_G00357570</name>
</gene>
<evidence type="ECO:0000313" key="2">
    <source>
        <dbReference type="Proteomes" id="UP001221898"/>
    </source>
</evidence>
<reference evidence="1" key="1">
    <citation type="journal article" date="2023" name="Science">
        <title>Genome structures resolve the early diversification of teleost fishes.</title>
        <authorList>
            <person name="Parey E."/>
            <person name="Louis A."/>
            <person name="Montfort J."/>
            <person name="Bouchez O."/>
            <person name="Roques C."/>
            <person name="Iampietro C."/>
            <person name="Lluch J."/>
            <person name="Castinel A."/>
            <person name="Donnadieu C."/>
            <person name="Desvignes T."/>
            <person name="Floi Bucao C."/>
            <person name="Jouanno E."/>
            <person name="Wen M."/>
            <person name="Mejri S."/>
            <person name="Dirks R."/>
            <person name="Jansen H."/>
            <person name="Henkel C."/>
            <person name="Chen W.J."/>
            <person name="Zahm M."/>
            <person name="Cabau C."/>
            <person name="Klopp C."/>
            <person name="Thompson A.W."/>
            <person name="Robinson-Rechavi M."/>
            <person name="Braasch I."/>
            <person name="Lecointre G."/>
            <person name="Bobe J."/>
            <person name="Postlethwait J.H."/>
            <person name="Berthelot C."/>
            <person name="Roest Crollius H."/>
            <person name="Guiguen Y."/>
        </authorList>
    </citation>
    <scope>NUCLEOTIDE SEQUENCE</scope>
    <source>
        <strain evidence="1">NC1722</strain>
    </source>
</reference>
<name>A0AAD7T8N6_9TELE</name>
<organism evidence="1 2">
    <name type="scientific">Aldrovandia affinis</name>
    <dbReference type="NCBI Taxonomy" id="143900"/>
    <lineage>
        <taxon>Eukaryota</taxon>
        <taxon>Metazoa</taxon>
        <taxon>Chordata</taxon>
        <taxon>Craniata</taxon>
        <taxon>Vertebrata</taxon>
        <taxon>Euteleostomi</taxon>
        <taxon>Actinopterygii</taxon>
        <taxon>Neopterygii</taxon>
        <taxon>Teleostei</taxon>
        <taxon>Notacanthiformes</taxon>
        <taxon>Halosauridae</taxon>
        <taxon>Aldrovandia</taxon>
    </lineage>
</organism>